<reference evidence="1" key="1">
    <citation type="submission" date="2012-05" db="EMBL/GenBank/DDBJ databases">
        <authorList>
            <person name="Krishnakumar V."/>
            <person name="Cheung F."/>
            <person name="Xiao Y."/>
            <person name="Chan A."/>
            <person name="Moskal W.A."/>
            <person name="Town C.D."/>
        </authorList>
    </citation>
    <scope>NUCLEOTIDE SEQUENCE</scope>
</reference>
<dbReference type="EMBL" id="BT139613">
    <property type="protein sequence ID" value="AFK39408.1"/>
    <property type="molecule type" value="mRNA"/>
</dbReference>
<accession>I3SGL6</accession>
<dbReference type="OrthoDB" id="1339798at2759"/>
<dbReference type="RefSeq" id="XP_057429410.1">
    <property type="nucleotide sequence ID" value="XM_057573427.1"/>
</dbReference>
<evidence type="ECO:0000313" key="1">
    <source>
        <dbReference type="EMBL" id="AFK39408.1"/>
    </source>
</evidence>
<proteinExistence type="evidence at transcript level"/>
<dbReference type="OMA" id="DYYFLKH"/>
<organism evidence="1">
    <name type="scientific">Lotus japonicus</name>
    <name type="common">Lotus corniculatus var. japonicus</name>
    <dbReference type="NCBI Taxonomy" id="34305"/>
    <lineage>
        <taxon>Eukaryota</taxon>
        <taxon>Viridiplantae</taxon>
        <taxon>Streptophyta</taxon>
        <taxon>Embryophyta</taxon>
        <taxon>Tracheophyta</taxon>
        <taxon>Spermatophyta</taxon>
        <taxon>Magnoliopsida</taxon>
        <taxon>eudicotyledons</taxon>
        <taxon>Gunneridae</taxon>
        <taxon>Pentapetalae</taxon>
        <taxon>rosids</taxon>
        <taxon>fabids</taxon>
        <taxon>Fabales</taxon>
        <taxon>Fabaceae</taxon>
        <taxon>Papilionoideae</taxon>
        <taxon>50 kb inversion clade</taxon>
        <taxon>NPAAA clade</taxon>
        <taxon>Hologalegina</taxon>
        <taxon>robinioid clade</taxon>
        <taxon>Loteae</taxon>
        <taxon>Lotus</taxon>
    </lineage>
</organism>
<dbReference type="AlphaFoldDB" id="I3SGL6"/>
<dbReference type="PANTHER" id="PTHR36077">
    <property type="entry name" value="BNAA02G07370D PROTEIN"/>
    <property type="match status" value="1"/>
</dbReference>
<name>I3SGL6_LOTJA</name>
<dbReference type="KEGG" id="lja:130722625"/>
<protein>
    <submittedName>
        <fullName evidence="1">Uncharacterized protein</fullName>
    </submittedName>
</protein>
<sequence length="161" mass="18550">MFPKRFQDPKSGFILLSSMRAKKYMNKIGLEGEDYHFFKQVGKALLCTYAILGALWLSNENSTMDWGKLKPWPKEELVQDQLSRIREFLHLGDKGPEEFTDKGLMIGATSGLKGVDESDKDAENNQKELQSKKFDQEAQNLWLKMRNEVIAELKEKGFDVE</sequence>
<dbReference type="RefSeq" id="XP_057429409.1">
    <property type="nucleotide sequence ID" value="XM_057573426.1"/>
</dbReference>
<dbReference type="GeneID" id="130722625"/>
<dbReference type="PANTHER" id="PTHR36077:SF1">
    <property type="entry name" value="HOMEOBOX PROSPERO PROTEIN"/>
    <property type="match status" value="1"/>
</dbReference>